<reference evidence="2 3" key="1">
    <citation type="journal article" date="2016" name="Nat. Commun.">
        <title>Thousands of microbial genomes shed light on interconnected biogeochemical processes in an aquifer system.</title>
        <authorList>
            <person name="Anantharaman K."/>
            <person name="Brown C.T."/>
            <person name="Hug L.A."/>
            <person name="Sharon I."/>
            <person name="Castelle C.J."/>
            <person name="Probst A.J."/>
            <person name="Thomas B.C."/>
            <person name="Singh A."/>
            <person name="Wilkins M.J."/>
            <person name="Karaoz U."/>
            <person name="Brodie E.L."/>
            <person name="Williams K.H."/>
            <person name="Hubbard S.S."/>
            <person name="Banfield J.F."/>
        </authorList>
    </citation>
    <scope>NUCLEOTIDE SEQUENCE [LARGE SCALE GENOMIC DNA]</scope>
</reference>
<dbReference type="Proteomes" id="UP000177169">
    <property type="component" value="Unassembled WGS sequence"/>
</dbReference>
<dbReference type="AlphaFoldDB" id="A0A1F7Z4H1"/>
<feature type="transmembrane region" description="Helical" evidence="1">
    <location>
        <begin position="70"/>
        <end position="95"/>
    </location>
</feature>
<accession>A0A1F7Z4H1</accession>
<keyword evidence="1" id="KW-0472">Membrane</keyword>
<feature type="transmembrane region" description="Helical" evidence="1">
    <location>
        <begin position="12"/>
        <end position="31"/>
    </location>
</feature>
<evidence type="ECO:0000313" key="3">
    <source>
        <dbReference type="Proteomes" id="UP000177169"/>
    </source>
</evidence>
<protein>
    <submittedName>
        <fullName evidence="2">Uncharacterized protein</fullName>
    </submittedName>
</protein>
<proteinExistence type="predicted"/>
<evidence type="ECO:0000313" key="2">
    <source>
        <dbReference type="EMBL" id="OGM34532.1"/>
    </source>
</evidence>
<dbReference type="EMBL" id="MGGR01000005">
    <property type="protein sequence ID" value="OGM34532.1"/>
    <property type="molecule type" value="Genomic_DNA"/>
</dbReference>
<keyword evidence="1" id="KW-0812">Transmembrane</keyword>
<name>A0A1F7Z4H1_9BACT</name>
<feature type="transmembrane region" description="Helical" evidence="1">
    <location>
        <begin position="38"/>
        <end position="58"/>
    </location>
</feature>
<sequence>MNPFGTIAPPPGVASFGGGLGGLPAFLNVIFKTLIMIAGVYTLLNFVFAGYTFLSGAGDPKKIQDSWAKIWQSIIGLTVAAGSFVLAALLGLLLFRDSNAILQLRIFGP</sequence>
<organism evidence="2 3">
    <name type="scientific">Candidatus Woesebacteria bacterium RIFCSPHIGHO2_02_FULL_39_13</name>
    <dbReference type="NCBI Taxonomy" id="1802505"/>
    <lineage>
        <taxon>Bacteria</taxon>
        <taxon>Candidatus Woeseibacteriota</taxon>
    </lineage>
</organism>
<dbReference type="STRING" id="1802505.A3D01_03255"/>
<evidence type="ECO:0000256" key="1">
    <source>
        <dbReference type="SAM" id="Phobius"/>
    </source>
</evidence>
<comment type="caution">
    <text evidence="2">The sequence shown here is derived from an EMBL/GenBank/DDBJ whole genome shotgun (WGS) entry which is preliminary data.</text>
</comment>
<gene>
    <name evidence="2" type="ORF">A3D01_03255</name>
</gene>
<keyword evidence="1" id="KW-1133">Transmembrane helix</keyword>